<feature type="domain" description="RZ-type" evidence="7">
    <location>
        <begin position="608"/>
        <end position="681"/>
    </location>
</feature>
<sequence>MDHTIQKCLKPCERKCNSEFKHPCKKDCWKPCGDCTIQVQKYLPCQHQKMDFCFLNPRDVQCVEACQKIILCGHQCKETCGARCTRYCKELVEKTLPNCGHVVTKACSQDLSYVKCNAIIDKKWPFCDHTVETECSTNVFTLPCPHPCNTELPDCGHLCKGNCGLCRNGRLHIACTENCNKILLCEHECEAKCSKICPPCPKPCETACAHSQCGNQSINGEQKKKTRKLFNQKKHQKNDGRKCGEPCPPCMEQCLNRCEHRQCANKCGDPCSVLPCSEPCMKILTCTPKMKKKKNDESDDSCHLKHRCIGVCGEECPKICEICNPDEFAEIKKIFFGNEDEENARFVQLKDCGHTFEVNGLDQWIDTSSPKSGEENGSIEIVQIKCPKCKTSIRRSKRYISILNERAMDMDQIKQHTRGLTNAEKKREHEKFKKEVQNVFKNFNNSDFGGIEESMELEKKLIEADPNILTKNWFSTSKSILRIIKSLTKYEKIAKENIEGFCNGPKSSIFRKHINPEKAQTVQVSEIRNMPNFKALFISKLRIHNFWDFLRQECQALVQRIHPFAISEPMIQQFSYEIQRFGFFIDAKKMNEMLQNLAKIHPVSNFGISENERIEIVKALGADIRHWYKCPNGHYYGISDCGRAVITAKCPECTAQIGGESHRLLATNQDAEAEILEGTGLSRNPGQNPFEVQW</sequence>
<keyword evidence="8" id="KW-1185">Reference proteome</keyword>
<evidence type="ECO:0000313" key="9">
    <source>
        <dbReference type="WBParaSite" id="PSU_v2.g12992.t1"/>
    </source>
</evidence>
<keyword evidence="6" id="KW-0391">Immunity</keyword>
<accession>A0A914Y5N8</accession>
<keyword evidence="2" id="KW-0963">Cytoplasm</keyword>
<organism evidence="8 9">
    <name type="scientific">Panagrolaimus superbus</name>
    <dbReference type="NCBI Taxonomy" id="310955"/>
    <lineage>
        <taxon>Eukaryota</taxon>
        <taxon>Metazoa</taxon>
        <taxon>Ecdysozoa</taxon>
        <taxon>Nematoda</taxon>
        <taxon>Chromadorea</taxon>
        <taxon>Rhabditida</taxon>
        <taxon>Tylenchina</taxon>
        <taxon>Panagrolaimomorpha</taxon>
        <taxon>Panagrolaimoidea</taxon>
        <taxon>Panagrolaimidae</taxon>
        <taxon>Panagrolaimus</taxon>
    </lineage>
</organism>
<dbReference type="Pfam" id="PF20173">
    <property type="entry name" value="ZnF_RZ-type"/>
    <property type="match status" value="1"/>
</dbReference>
<dbReference type="InterPro" id="IPR046439">
    <property type="entry name" value="ZF_RZ_dom"/>
</dbReference>
<comment type="subcellular location">
    <subcellularLocation>
        <location evidence="1">Cytoplasm</location>
    </subcellularLocation>
</comment>
<evidence type="ECO:0000256" key="1">
    <source>
        <dbReference type="ARBA" id="ARBA00004496"/>
    </source>
</evidence>
<evidence type="ECO:0000256" key="6">
    <source>
        <dbReference type="ARBA" id="ARBA00022859"/>
    </source>
</evidence>
<keyword evidence="4" id="KW-0863">Zinc-finger</keyword>
<dbReference type="Proteomes" id="UP000887577">
    <property type="component" value="Unplaced"/>
</dbReference>
<dbReference type="WBParaSite" id="PSU_v2.g12992.t1">
    <property type="protein sequence ID" value="PSU_v2.g12992.t1"/>
    <property type="gene ID" value="PSU_v2.g12992"/>
</dbReference>
<keyword evidence="5" id="KW-0862">Zinc</keyword>
<evidence type="ECO:0000256" key="2">
    <source>
        <dbReference type="ARBA" id="ARBA00022490"/>
    </source>
</evidence>
<dbReference type="GO" id="GO:0008270">
    <property type="term" value="F:zinc ion binding"/>
    <property type="evidence" value="ECO:0007669"/>
    <property type="project" value="UniProtKB-KW"/>
</dbReference>
<protein>
    <submittedName>
        <fullName evidence="9">RZ-type domain-containing protein</fullName>
    </submittedName>
</protein>
<keyword evidence="3" id="KW-0479">Metal-binding</keyword>
<reference evidence="9" key="1">
    <citation type="submission" date="2022-11" db="UniProtKB">
        <authorList>
            <consortium name="WormBaseParasite"/>
        </authorList>
    </citation>
    <scope>IDENTIFICATION</scope>
</reference>
<dbReference type="AlphaFoldDB" id="A0A914Y5N8"/>
<evidence type="ECO:0000256" key="3">
    <source>
        <dbReference type="ARBA" id="ARBA00022723"/>
    </source>
</evidence>
<evidence type="ECO:0000256" key="5">
    <source>
        <dbReference type="ARBA" id="ARBA00022833"/>
    </source>
</evidence>
<evidence type="ECO:0000313" key="8">
    <source>
        <dbReference type="Proteomes" id="UP000887577"/>
    </source>
</evidence>
<name>A0A914Y5N8_9BILA</name>
<evidence type="ECO:0000259" key="7">
    <source>
        <dbReference type="PROSITE" id="PS51981"/>
    </source>
</evidence>
<dbReference type="GO" id="GO:0005737">
    <property type="term" value="C:cytoplasm"/>
    <property type="evidence" value="ECO:0007669"/>
    <property type="project" value="UniProtKB-SubCell"/>
</dbReference>
<evidence type="ECO:0000256" key="4">
    <source>
        <dbReference type="ARBA" id="ARBA00022771"/>
    </source>
</evidence>
<dbReference type="PROSITE" id="PS51981">
    <property type="entry name" value="ZF_RZ"/>
    <property type="match status" value="1"/>
</dbReference>
<proteinExistence type="predicted"/>
<dbReference type="GO" id="GO:0002376">
    <property type="term" value="P:immune system process"/>
    <property type="evidence" value="ECO:0007669"/>
    <property type="project" value="UniProtKB-KW"/>
</dbReference>